<dbReference type="InterPro" id="IPR052897">
    <property type="entry name" value="Sec-Metab_Biosynth_Hydrolase"/>
</dbReference>
<keyword evidence="1" id="KW-0732">Signal</keyword>
<dbReference type="STRING" id="574651.SAMN04487968_10755"/>
<evidence type="ECO:0000313" key="4">
    <source>
        <dbReference type="Proteomes" id="UP000198832"/>
    </source>
</evidence>
<dbReference type="InterPro" id="IPR029058">
    <property type="entry name" value="AB_hydrolase_fold"/>
</dbReference>
<dbReference type="Gene3D" id="3.40.50.1820">
    <property type="entry name" value="alpha/beta hydrolase"/>
    <property type="match status" value="1"/>
</dbReference>
<dbReference type="SUPFAM" id="SSF53474">
    <property type="entry name" value="alpha/beta-Hydrolases"/>
    <property type="match status" value="1"/>
</dbReference>
<dbReference type="PANTHER" id="PTHR37017:SF11">
    <property type="entry name" value="ESTERASE_LIPASE_THIOESTERASE DOMAIN-CONTAINING PROTEIN"/>
    <property type="match status" value="1"/>
</dbReference>
<evidence type="ECO:0000313" key="3">
    <source>
        <dbReference type="EMBL" id="SFC49210.1"/>
    </source>
</evidence>
<dbReference type="GO" id="GO:0003824">
    <property type="term" value="F:catalytic activity"/>
    <property type="evidence" value="ECO:0007669"/>
    <property type="project" value="UniProtKB-ARBA"/>
</dbReference>
<name>A0A1I1JV21_9ACTN</name>
<dbReference type="Pfam" id="PF12697">
    <property type="entry name" value="Abhydrolase_6"/>
    <property type="match status" value="1"/>
</dbReference>
<feature type="domain" description="AB hydrolase-1" evidence="2">
    <location>
        <begin position="62"/>
        <end position="279"/>
    </location>
</feature>
<organism evidence="3 4">
    <name type="scientific">Nocardioides terrae</name>
    <dbReference type="NCBI Taxonomy" id="574651"/>
    <lineage>
        <taxon>Bacteria</taxon>
        <taxon>Bacillati</taxon>
        <taxon>Actinomycetota</taxon>
        <taxon>Actinomycetes</taxon>
        <taxon>Propionibacteriales</taxon>
        <taxon>Nocardioidaceae</taxon>
        <taxon>Nocardioides</taxon>
    </lineage>
</organism>
<feature type="chain" id="PRO_5038442807" evidence="1">
    <location>
        <begin position="17"/>
        <end position="291"/>
    </location>
</feature>
<dbReference type="PANTHER" id="PTHR37017">
    <property type="entry name" value="AB HYDROLASE-1 DOMAIN-CONTAINING PROTEIN-RELATED"/>
    <property type="match status" value="1"/>
</dbReference>
<dbReference type="EMBL" id="FOLB01000007">
    <property type="protein sequence ID" value="SFC49210.1"/>
    <property type="molecule type" value="Genomic_DNA"/>
</dbReference>
<dbReference type="OrthoDB" id="64996at2"/>
<proteinExistence type="predicted"/>
<feature type="signal peptide" evidence="1">
    <location>
        <begin position="1"/>
        <end position="16"/>
    </location>
</feature>
<dbReference type="RefSeq" id="WP_091123494.1">
    <property type="nucleotide sequence ID" value="NZ_FOLB01000007.1"/>
</dbReference>
<protein>
    <submittedName>
        <fullName evidence="3">Pimeloyl-ACP methyl ester carboxylesterase</fullName>
    </submittedName>
</protein>
<gene>
    <name evidence="3" type="ORF">SAMN04487968_10755</name>
</gene>
<evidence type="ECO:0000256" key="1">
    <source>
        <dbReference type="SAM" id="SignalP"/>
    </source>
</evidence>
<keyword evidence="4" id="KW-1185">Reference proteome</keyword>
<reference evidence="3 4" key="1">
    <citation type="submission" date="2016-10" db="EMBL/GenBank/DDBJ databases">
        <authorList>
            <person name="de Groot N.N."/>
        </authorList>
    </citation>
    <scope>NUCLEOTIDE SEQUENCE [LARGE SCALE GENOMIC DNA]</scope>
    <source>
        <strain evidence="3 4">CGMCC 1.7056</strain>
    </source>
</reference>
<dbReference type="Proteomes" id="UP000198832">
    <property type="component" value="Unassembled WGS sequence"/>
</dbReference>
<dbReference type="AlphaFoldDB" id="A0A1I1JV21"/>
<sequence>MSTTSAALRGRTAAVAAVAVLVTAGSTVVTGSTADAHATAASQQAAHHRRPGGPASTSRPAIVLVHGAWADSGAWEAVVARLVRDRYDVHVFPTPLESLTTDSAALRDYLATIAGPIVVVGHSYGGAVVTDAATGNANVKALVYLDAFAPQEGLPVGAYVDASSAVGGDPATIFDFVGSDPSNPELYVKRTLFRSAFANDLPARLAGILAITQRPIALEALTEPSTTPAWRTIPSWYQVGTRDQVIPAAAQLAMAQTAGSHVVKAATGHLPMISQPATVTRTIETAATAAR</sequence>
<dbReference type="InterPro" id="IPR000073">
    <property type="entry name" value="AB_hydrolase_1"/>
</dbReference>
<evidence type="ECO:0000259" key="2">
    <source>
        <dbReference type="Pfam" id="PF12697"/>
    </source>
</evidence>
<accession>A0A1I1JV21</accession>